<dbReference type="Proteomes" id="UP000887565">
    <property type="component" value="Unplaced"/>
</dbReference>
<dbReference type="AlphaFoldDB" id="A0A915J260"/>
<keyword evidence="1" id="KW-1185">Reference proteome</keyword>
<proteinExistence type="predicted"/>
<organism evidence="1 2">
    <name type="scientific">Romanomermis culicivorax</name>
    <name type="common">Nematode worm</name>
    <dbReference type="NCBI Taxonomy" id="13658"/>
    <lineage>
        <taxon>Eukaryota</taxon>
        <taxon>Metazoa</taxon>
        <taxon>Ecdysozoa</taxon>
        <taxon>Nematoda</taxon>
        <taxon>Enoplea</taxon>
        <taxon>Dorylaimia</taxon>
        <taxon>Mermithida</taxon>
        <taxon>Mermithoidea</taxon>
        <taxon>Mermithidae</taxon>
        <taxon>Romanomermis</taxon>
    </lineage>
</organism>
<evidence type="ECO:0000313" key="1">
    <source>
        <dbReference type="Proteomes" id="UP000887565"/>
    </source>
</evidence>
<accession>A0A915J260</accession>
<evidence type="ECO:0000313" key="2">
    <source>
        <dbReference type="WBParaSite" id="nRc.2.0.1.t19968-RA"/>
    </source>
</evidence>
<reference evidence="2" key="1">
    <citation type="submission" date="2022-11" db="UniProtKB">
        <authorList>
            <consortium name="WormBaseParasite"/>
        </authorList>
    </citation>
    <scope>IDENTIFICATION</scope>
</reference>
<protein>
    <submittedName>
        <fullName evidence="2">Uncharacterized protein</fullName>
    </submittedName>
</protein>
<dbReference type="WBParaSite" id="nRc.2.0.1.t19968-RA">
    <property type="protein sequence ID" value="nRc.2.0.1.t19968-RA"/>
    <property type="gene ID" value="nRc.2.0.1.g19968"/>
</dbReference>
<sequence length="129" mass="14926">MNILMALWDDRWKQLNKVDRKSVSTVSWAFYDFFMDIGVCLLQKNWSLNVQGGNQVDRVFIQQMKDNVSDAPNWLFEKLRLENATPLDLTQMTVDLSNILRQAFAIPRSAVPRSARALQWVPKPGTDKL</sequence>
<name>A0A915J260_ROMCU</name>